<dbReference type="InterPro" id="IPR002645">
    <property type="entry name" value="STAS_dom"/>
</dbReference>
<sequence length="123" mass="13010">MSSSESNTGYSITSRDVEGTTHVILRGEIDAALRDQAGEAMVFVVAANSPVVADVADVTFIDSSGLAFLVQLHRLCAESGLDLELRDPSQNILDLLEVLGMAGEFTVQHTEDRETLGAGATTT</sequence>
<dbReference type="PROSITE" id="PS50801">
    <property type="entry name" value="STAS"/>
    <property type="match status" value="1"/>
</dbReference>
<keyword evidence="3" id="KW-1185">Reference proteome</keyword>
<evidence type="ECO:0000259" key="1">
    <source>
        <dbReference type="PROSITE" id="PS50801"/>
    </source>
</evidence>
<dbReference type="PANTHER" id="PTHR33495:SF2">
    <property type="entry name" value="ANTI-SIGMA FACTOR ANTAGONIST TM_1081-RELATED"/>
    <property type="match status" value="1"/>
</dbReference>
<dbReference type="InterPro" id="IPR036513">
    <property type="entry name" value="STAS_dom_sf"/>
</dbReference>
<dbReference type="InterPro" id="IPR058548">
    <property type="entry name" value="MlaB-like_STAS"/>
</dbReference>
<dbReference type="Gene3D" id="3.30.750.24">
    <property type="entry name" value="STAS domain"/>
    <property type="match status" value="1"/>
</dbReference>
<dbReference type="CDD" id="cd07043">
    <property type="entry name" value="STAS_anti-anti-sigma_factors"/>
    <property type="match status" value="1"/>
</dbReference>
<feature type="domain" description="STAS" evidence="1">
    <location>
        <begin position="10"/>
        <end position="123"/>
    </location>
</feature>
<protein>
    <submittedName>
        <fullName evidence="2">Anti-anti-sigma factor</fullName>
    </submittedName>
</protein>
<gene>
    <name evidence="2" type="ORF">SAMN05216410_0606</name>
</gene>
<dbReference type="Proteomes" id="UP000199039">
    <property type="component" value="Unassembled WGS sequence"/>
</dbReference>
<dbReference type="AlphaFoldDB" id="A0A1G6GZK5"/>
<dbReference type="PANTHER" id="PTHR33495">
    <property type="entry name" value="ANTI-SIGMA FACTOR ANTAGONIST TM_1081-RELATED-RELATED"/>
    <property type="match status" value="1"/>
</dbReference>
<dbReference type="GO" id="GO:0043856">
    <property type="term" value="F:anti-sigma factor antagonist activity"/>
    <property type="evidence" value="ECO:0007669"/>
    <property type="project" value="TreeGrafter"/>
</dbReference>
<dbReference type="EMBL" id="FMYH01000001">
    <property type="protein sequence ID" value="SDB87477.1"/>
    <property type="molecule type" value="Genomic_DNA"/>
</dbReference>
<dbReference type="STRING" id="1814289.SAMN05216410_0606"/>
<proteinExistence type="predicted"/>
<dbReference type="RefSeq" id="WP_175558976.1">
    <property type="nucleotide sequence ID" value="NZ_FMYH01000001.1"/>
</dbReference>
<evidence type="ECO:0000313" key="2">
    <source>
        <dbReference type="EMBL" id="SDB87477.1"/>
    </source>
</evidence>
<name>A0A1G6GZK5_9MICO</name>
<organism evidence="2 3">
    <name type="scientific">Sanguibacter gelidistatuariae</name>
    <dbReference type="NCBI Taxonomy" id="1814289"/>
    <lineage>
        <taxon>Bacteria</taxon>
        <taxon>Bacillati</taxon>
        <taxon>Actinomycetota</taxon>
        <taxon>Actinomycetes</taxon>
        <taxon>Micrococcales</taxon>
        <taxon>Sanguibacteraceae</taxon>
        <taxon>Sanguibacter</taxon>
    </lineage>
</organism>
<reference evidence="2 3" key="1">
    <citation type="submission" date="2016-09" db="EMBL/GenBank/DDBJ databases">
        <authorList>
            <person name="Capua I."/>
            <person name="De Benedictis P."/>
            <person name="Joannis T."/>
            <person name="Lombin L.H."/>
            <person name="Cattoli G."/>
        </authorList>
    </citation>
    <scope>NUCLEOTIDE SEQUENCE [LARGE SCALE GENOMIC DNA]</scope>
    <source>
        <strain evidence="2 3">ISLP-3</strain>
    </source>
</reference>
<dbReference type="SUPFAM" id="SSF52091">
    <property type="entry name" value="SpoIIaa-like"/>
    <property type="match status" value="1"/>
</dbReference>
<evidence type="ECO:0000313" key="3">
    <source>
        <dbReference type="Proteomes" id="UP000199039"/>
    </source>
</evidence>
<dbReference type="Pfam" id="PF13466">
    <property type="entry name" value="STAS_2"/>
    <property type="match status" value="1"/>
</dbReference>
<accession>A0A1G6GZK5</accession>